<evidence type="ECO:0000259" key="8">
    <source>
        <dbReference type="PROSITE" id="PS51462"/>
    </source>
</evidence>
<dbReference type="PROSITE" id="PS51462">
    <property type="entry name" value="NUDIX"/>
    <property type="match status" value="1"/>
</dbReference>
<dbReference type="GO" id="GO:0008893">
    <property type="term" value="F:guanosine-3',5'-bis(diphosphate) 3'-diphosphatase activity"/>
    <property type="evidence" value="ECO:0007669"/>
    <property type="project" value="TreeGrafter"/>
</dbReference>
<keyword evidence="3" id="KW-0479">Metal-binding</keyword>
<evidence type="ECO:0000256" key="5">
    <source>
        <dbReference type="ARBA" id="ARBA00022842"/>
    </source>
</evidence>
<evidence type="ECO:0000256" key="2">
    <source>
        <dbReference type="ARBA" id="ARBA00005582"/>
    </source>
</evidence>
<comment type="cofactor">
    <cofactor evidence="1">
        <name>Mn(2+)</name>
        <dbReference type="ChEBI" id="CHEBI:29035"/>
    </cofactor>
</comment>
<dbReference type="HAMAP" id="MF_00298">
    <property type="entry name" value="Nudix_RppH"/>
    <property type="match status" value="1"/>
</dbReference>
<keyword evidence="10" id="KW-1185">Reference proteome</keyword>
<dbReference type="Gene3D" id="3.90.79.10">
    <property type="entry name" value="Nucleoside Triphosphate Pyrophosphohydrolase"/>
    <property type="match status" value="1"/>
</dbReference>
<dbReference type="InterPro" id="IPR020084">
    <property type="entry name" value="NUDIX_hydrolase_CS"/>
</dbReference>
<protein>
    <recommendedName>
        <fullName evidence="8">Nudix hydrolase domain-containing protein</fullName>
    </recommendedName>
</protein>
<dbReference type="FunFam" id="3.90.79.10:FF:000032">
    <property type="entry name" value="Nudix hydrolase 25"/>
    <property type="match status" value="1"/>
</dbReference>
<dbReference type="PROSITE" id="PS00893">
    <property type="entry name" value="NUDIX_BOX"/>
    <property type="match status" value="1"/>
</dbReference>
<dbReference type="GO" id="GO:0009507">
    <property type="term" value="C:chloroplast"/>
    <property type="evidence" value="ECO:0007669"/>
    <property type="project" value="TreeGrafter"/>
</dbReference>
<evidence type="ECO:0000256" key="3">
    <source>
        <dbReference type="ARBA" id="ARBA00022723"/>
    </source>
</evidence>
<dbReference type="Pfam" id="PF00293">
    <property type="entry name" value="NUDIX"/>
    <property type="match status" value="1"/>
</dbReference>
<evidence type="ECO:0000256" key="6">
    <source>
        <dbReference type="ARBA" id="ARBA00023211"/>
    </source>
</evidence>
<accession>A0A4S8J2K6</accession>
<evidence type="ECO:0000256" key="7">
    <source>
        <dbReference type="SAM" id="MobiDB-lite"/>
    </source>
</evidence>
<sequence>MVVASFGRRPVLFIWPAINRSLVSPTCPPRFVRFASPSAKPSKLVAASMENPPPGYRRNVGICLVNPENKVRPLVYLATGFRDLFVASRILVMDRWTLSDLFGFEARHPRRVANASGQFWYIDHPSPIPYAESVAVAARAMVVASFGRRPVLFIWPAINRSLVSPTCPPRFVRFASPSAKPSKLVAASMENPPPGYRRNVGICLVNPENKIFSASRLDIPGAWQMPQGGVDGEEDPRVAAFRELKEETGVTSAEILAEVPYWLTYDFPPEVREKLNKQWGTDWKGQAQKWFLFRFTGKEEEINLSGDGSEKPEFGEWTWMTPEQVIELAVEFKKPVYEQVLQFFKPHLQPDSASQTKITSGDQPSFGDLTP</sequence>
<dbReference type="PANTHER" id="PTHR11839:SF22">
    <property type="entry name" value="NUDIX HYDROLASE 26, CHLOROPLASTIC"/>
    <property type="match status" value="1"/>
</dbReference>
<evidence type="ECO:0000256" key="4">
    <source>
        <dbReference type="ARBA" id="ARBA00022801"/>
    </source>
</evidence>
<reference evidence="9 10" key="1">
    <citation type="journal article" date="2019" name="Nat. Plants">
        <title>Genome sequencing of Musa balbisiana reveals subgenome evolution and function divergence in polyploid bananas.</title>
        <authorList>
            <person name="Yao X."/>
        </authorList>
    </citation>
    <scope>NUCLEOTIDE SEQUENCE [LARGE SCALE GENOMIC DNA]</scope>
    <source>
        <strain evidence="10">cv. DH-PKW</strain>
        <tissue evidence="9">Leaves</tissue>
    </source>
</reference>
<dbReference type="InterPro" id="IPR000086">
    <property type="entry name" value="NUDIX_hydrolase_dom"/>
</dbReference>
<dbReference type="GO" id="GO:0019693">
    <property type="term" value="P:ribose phosphate metabolic process"/>
    <property type="evidence" value="ECO:0007669"/>
    <property type="project" value="TreeGrafter"/>
</dbReference>
<comment type="caution">
    <text evidence="9">The sequence shown here is derived from an EMBL/GenBank/DDBJ whole genome shotgun (WGS) entry which is preliminary data.</text>
</comment>
<dbReference type="GO" id="GO:0006753">
    <property type="term" value="P:nucleoside phosphate metabolic process"/>
    <property type="evidence" value="ECO:0007669"/>
    <property type="project" value="TreeGrafter"/>
</dbReference>
<comment type="similarity">
    <text evidence="2">Belongs to the Nudix hydrolase family.</text>
</comment>
<dbReference type="InterPro" id="IPR015797">
    <property type="entry name" value="NUDIX_hydrolase-like_dom_sf"/>
</dbReference>
<dbReference type="AlphaFoldDB" id="A0A4S8J2K6"/>
<dbReference type="CDD" id="cd03671">
    <property type="entry name" value="NUDIX_Ap4A_hydrolase_plant_like"/>
    <property type="match status" value="1"/>
</dbReference>
<evidence type="ECO:0000313" key="10">
    <source>
        <dbReference type="Proteomes" id="UP000317650"/>
    </source>
</evidence>
<dbReference type="NCBIfam" id="NF001936">
    <property type="entry name" value="PRK00714.1-3"/>
    <property type="match status" value="1"/>
</dbReference>
<dbReference type="PANTHER" id="PTHR11839">
    <property type="entry name" value="UDP/ADP-SUGAR PYROPHOSPHATASE"/>
    <property type="match status" value="1"/>
</dbReference>
<dbReference type="NCBIfam" id="NF001938">
    <property type="entry name" value="PRK00714.1-5"/>
    <property type="match status" value="1"/>
</dbReference>
<dbReference type="GO" id="GO:0034432">
    <property type="term" value="F:bis(5'-adenosyl)-pentaphosphatase activity"/>
    <property type="evidence" value="ECO:0007669"/>
    <property type="project" value="TreeGrafter"/>
</dbReference>
<keyword evidence="6" id="KW-0464">Manganese</keyword>
<organism evidence="9 10">
    <name type="scientific">Musa balbisiana</name>
    <name type="common">Banana</name>
    <dbReference type="NCBI Taxonomy" id="52838"/>
    <lineage>
        <taxon>Eukaryota</taxon>
        <taxon>Viridiplantae</taxon>
        <taxon>Streptophyta</taxon>
        <taxon>Embryophyta</taxon>
        <taxon>Tracheophyta</taxon>
        <taxon>Spermatophyta</taxon>
        <taxon>Magnoliopsida</taxon>
        <taxon>Liliopsida</taxon>
        <taxon>Zingiberales</taxon>
        <taxon>Musaceae</taxon>
        <taxon>Musa</taxon>
    </lineage>
</organism>
<dbReference type="Proteomes" id="UP000317650">
    <property type="component" value="Chromosome 11"/>
</dbReference>
<feature type="region of interest" description="Disordered" evidence="7">
    <location>
        <begin position="351"/>
        <end position="371"/>
    </location>
</feature>
<keyword evidence="5" id="KW-0460">Magnesium</keyword>
<feature type="domain" description="Nudix hydrolase" evidence="8">
    <location>
        <begin position="195"/>
        <end position="342"/>
    </location>
</feature>
<dbReference type="EMBL" id="PYDT01000007">
    <property type="protein sequence ID" value="THU55590.1"/>
    <property type="molecule type" value="Genomic_DNA"/>
</dbReference>
<name>A0A4S8J2K6_MUSBA</name>
<dbReference type="InterPro" id="IPR022927">
    <property type="entry name" value="RppH"/>
</dbReference>
<dbReference type="SUPFAM" id="SSF55811">
    <property type="entry name" value="Nudix"/>
    <property type="match status" value="1"/>
</dbReference>
<feature type="compositionally biased region" description="Polar residues" evidence="7">
    <location>
        <begin position="351"/>
        <end position="363"/>
    </location>
</feature>
<dbReference type="STRING" id="52838.A0A4S8J2K6"/>
<evidence type="ECO:0000313" key="9">
    <source>
        <dbReference type="EMBL" id="THU55590.1"/>
    </source>
</evidence>
<keyword evidence="4" id="KW-0378">Hydrolase</keyword>
<gene>
    <name evidence="9" type="ORF">C4D60_Mb11t08180</name>
</gene>
<proteinExistence type="inferred from homology"/>
<dbReference type="GO" id="GO:0046872">
    <property type="term" value="F:metal ion binding"/>
    <property type="evidence" value="ECO:0007669"/>
    <property type="project" value="UniProtKB-KW"/>
</dbReference>
<evidence type="ECO:0000256" key="1">
    <source>
        <dbReference type="ARBA" id="ARBA00001936"/>
    </source>
</evidence>